<sequence length="440" mass="50341">MFTISCTFPKFTISATSVILKMILLCCADVREERCFIMEIGEEENIYFLKKRVKKELGYRGPAMKLDLYLALKNDKWLDYESVVNGELTETIKELTQKDNRITRDGTIRTFFIGEKKPAIAEGQVHVLVVAPEDDAAGSVLGKREFLEAVESVMKKQKTDRTSWAISKLSMEKIDQLLFKIRRKRFPATDDLSMERDHPEFEWIDGKSESNREHVDLYKKYITTVLGNTTDLSIETGLTLDVSVGKPQFLLRGKADLCITPDGCLGRNEIVMVIELKSGCREETLSPANFAQTLGYFLAANTLFDCDDRPPPIGLLTNLKDAWCYFWVNAKKEISYAFKKKNGELLDRKTALYYLRKHCNYVNSCLQDEDVQSSNVSHATPDPHVVFGMIPAGRLEKYIVEYEDNMADVLETDEEIRLYEMSKRLRNTTAFVVPPPLMYS</sequence>
<dbReference type="GO" id="GO:0005576">
    <property type="term" value="C:extracellular region"/>
    <property type="evidence" value="ECO:0007669"/>
    <property type="project" value="UniProtKB-SubCell"/>
</dbReference>
<evidence type="ECO:0000313" key="7">
    <source>
        <dbReference type="Proteomes" id="UP000481153"/>
    </source>
</evidence>
<keyword evidence="3" id="KW-0964">Secreted</keyword>
<reference evidence="6 7" key="1">
    <citation type="submission" date="2019-07" db="EMBL/GenBank/DDBJ databases">
        <title>Genomics analysis of Aphanomyces spp. identifies a new class of oomycete effector associated with host adaptation.</title>
        <authorList>
            <person name="Gaulin E."/>
        </authorList>
    </citation>
    <scope>NUCLEOTIDE SEQUENCE [LARGE SCALE GENOMIC DNA]</scope>
    <source>
        <strain evidence="6 7">ATCC 201684</strain>
    </source>
</reference>
<dbReference type="EMBL" id="VJMJ01000043">
    <property type="protein sequence ID" value="KAF0740801.1"/>
    <property type="molecule type" value="Genomic_DNA"/>
</dbReference>
<evidence type="ECO:0000256" key="3">
    <source>
        <dbReference type="ARBA" id="ARBA00022525"/>
    </source>
</evidence>
<gene>
    <name evidence="6" type="ORF">Ae201684_003842</name>
</gene>
<evidence type="ECO:0000313" key="6">
    <source>
        <dbReference type="EMBL" id="KAF0740801.1"/>
    </source>
</evidence>
<comment type="subcellular location">
    <subcellularLocation>
        <location evidence="1">Host cell</location>
    </subcellularLocation>
    <subcellularLocation>
        <location evidence="2">Secreted</location>
    </subcellularLocation>
</comment>
<dbReference type="InterPro" id="IPR011604">
    <property type="entry name" value="PDDEXK-like_dom_sf"/>
</dbReference>
<accession>A0A6G0XKE7</accession>
<feature type="signal peptide" evidence="4">
    <location>
        <begin position="1"/>
        <end position="28"/>
    </location>
</feature>
<protein>
    <recommendedName>
        <fullName evidence="5">Crinkler effector protein N-terminal domain-containing protein</fullName>
    </recommendedName>
</protein>
<dbReference type="AlphaFoldDB" id="A0A6G0XKE7"/>
<feature type="chain" id="PRO_5026080636" description="Crinkler effector protein N-terminal domain-containing protein" evidence="4">
    <location>
        <begin position="29"/>
        <end position="440"/>
    </location>
</feature>
<name>A0A6G0XKE7_9STRA</name>
<keyword evidence="7" id="KW-1185">Reference proteome</keyword>
<keyword evidence="4" id="KW-0732">Signal</keyword>
<dbReference type="InterPro" id="IPR045379">
    <property type="entry name" value="Crinkler_N"/>
</dbReference>
<evidence type="ECO:0000256" key="2">
    <source>
        <dbReference type="ARBA" id="ARBA00004613"/>
    </source>
</evidence>
<dbReference type="Gene3D" id="3.90.320.10">
    <property type="match status" value="1"/>
</dbReference>
<comment type="caution">
    <text evidence="6">The sequence shown here is derived from an EMBL/GenBank/DDBJ whole genome shotgun (WGS) entry which is preliminary data.</text>
</comment>
<feature type="domain" description="Crinkler effector protein N-terminal" evidence="5">
    <location>
        <begin position="25"/>
        <end position="130"/>
    </location>
</feature>
<dbReference type="Pfam" id="PF20147">
    <property type="entry name" value="Crinkler"/>
    <property type="match status" value="1"/>
</dbReference>
<dbReference type="GO" id="GO:0043657">
    <property type="term" value="C:host cell"/>
    <property type="evidence" value="ECO:0007669"/>
    <property type="project" value="UniProtKB-SubCell"/>
</dbReference>
<dbReference type="Proteomes" id="UP000481153">
    <property type="component" value="Unassembled WGS sequence"/>
</dbReference>
<evidence type="ECO:0000256" key="1">
    <source>
        <dbReference type="ARBA" id="ARBA00004340"/>
    </source>
</evidence>
<dbReference type="VEuPathDB" id="FungiDB:AeMF1_012605"/>
<evidence type="ECO:0000256" key="4">
    <source>
        <dbReference type="SAM" id="SignalP"/>
    </source>
</evidence>
<evidence type="ECO:0000259" key="5">
    <source>
        <dbReference type="Pfam" id="PF20147"/>
    </source>
</evidence>
<proteinExistence type="predicted"/>
<organism evidence="6 7">
    <name type="scientific">Aphanomyces euteiches</name>
    <dbReference type="NCBI Taxonomy" id="100861"/>
    <lineage>
        <taxon>Eukaryota</taxon>
        <taxon>Sar</taxon>
        <taxon>Stramenopiles</taxon>
        <taxon>Oomycota</taxon>
        <taxon>Saprolegniomycetes</taxon>
        <taxon>Saprolegniales</taxon>
        <taxon>Verrucalvaceae</taxon>
        <taxon>Aphanomyces</taxon>
    </lineage>
</organism>